<evidence type="ECO:0000313" key="3">
    <source>
        <dbReference type="EMBL" id="PLW47486.1"/>
    </source>
</evidence>
<reference evidence="4 5" key="1">
    <citation type="submission" date="2017-11" db="EMBL/GenBank/DDBJ databases">
        <title>De novo assembly and phasing of dikaryotic genomes from two isolates of Puccinia coronata f. sp. avenae, the causal agent of oat crown rust.</title>
        <authorList>
            <person name="Miller M.E."/>
            <person name="Zhang Y."/>
            <person name="Omidvar V."/>
            <person name="Sperschneider J."/>
            <person name="Schwessinger B."/>
            <person name="Raley C."/>
            <person name="Palmer J.M."/>
            <person name="Garnica D."/>
            <person name="Upadhyaya N."/>
            <person name="Rathjen J."/>
            <person name="Taylor J.M."/>
            <person name="Park R.F."/>
            <person name="Dodds P.N."/>
            <person name="Hirsch C.D."/>
            <person name="Kianian S.F."/>
            <person name="Figueroa M."/>
        </authorList>
    </citation>
    <scope>NUCLEOTIDE SEQUENCE [LARGE SCALE GENOMIC DNA]</scope>
    <source>
        <strain evidence="2">12NC29</strain>
        <strain evidence="3">12SD80</strain>
    </source>
</reference>
<evidence type="ECO:0000313" key="4">
    <source>
        <dbReference type="Proteomes" id="UP000235388"/>
    </source>
</evidence>
<protein>
    <submittedName>
        <fullName evidence="2">Uncharacterized protein</fullName>
    </submittedName>
</protein>
<dbReference type="Proteomes" id="UP000235392">
    <property type="component" value="Unassembled WGS sequence"/>
</dbReference>
<accession>A0A2N5UWW0</accession>
<keyword evidence="4" id="KW-1185">Reference proteome</keyword>
<dbReference type="EMBL" id="PGCJ01000160">
    <property type="protein sequence ID" value="PLW42235.1"/>
    <property type="molecule type" value="Genomic_DNA"/>
</dbReference>
<proteinExistence type="predicted"/>
<feature type="compositionally biased region" description="Basic and acidic residues" evidence="1">
    <location>
        <begin position="21"/>
        <end position="32"/>
    </location>
</feature>
<dbReference type="AlphaFoldDB" id="A0A2N5UWW0"/>
<comment type="caution">
    <text evidence="2">The sequence shown here is derived from an EMBL/GenBank/DDBJ whole genome shotgun (WGS) entry which is preliminary data.</text>
</comment>
<dbReference type="Proteomes" id="UP000235388">
    <property type="component" value="Unassembled WGS sequence"/>
</dbReference>
<gene>
    <name evidence="2" type="ORF">PCANC_12095</name>
    <name evidence="3" type="ORF">PCASD_04422</name>
</gene>
<feature type="compositionally biased region" description="Polar residues" evidence="1">
    <location>
        <begin position="42"/>
        <end position="55"/>
    </location>
</feature>
<evidence type="ECO:0000313" key="2">
    <source>
        <dbReference type="EMBL" id="PLW42235.1"/>
    </source>
</evidence>
<dbReference type="EMBL" id="PGCI01000031">
    <property type="protein sequence ID" value="PLW47486.1"/>
    <property type="molecule type" value="Genomic_DNA"/>
</dbReference>
<feature type="region of interest" description="Disordered" evidence="1">
    <location>
        <begin position="1"/>
        <end position="117"/>
    </location>
</feature>
<name>A0A2N5UWW0_9BASI</name>
<evidence type="ECO:0000313" key="5">
    <source>
        <dbReference type="Proteomes" id="UP000235392"/>
    </source>
</evidence>
<organism evidence="2 4">
    <name type="scientific">Puccinia coronata f. sp. avenae</name>
    <dbReference type="NCBI Taxonomy" id="200324"/>
    <lineage>
        <taxon>Eukaryota</taxon>
        <taxon>Fungi</taxon>
        <taxon>Dikarya</taxon>
        <taxon>Basidiomycota</taxon>
        <taxon>Pucciniomycotina</taxon>
        <taxon>Pucciniomycetes</taxon>
        <taxon>Pucciniales</taxon>
        <taxon>Pucciniaceae</taxon>
        <taxon>Puccinia</taxon>
    </lineage>
</organism>
<evidence type="ECO:0000256" key="1">
    <source>
        <dbReference type="SAM" id="MobiDB-lite"/>
    </source>
</evidence>
<sequence>MSFAAIPGRAGRMCPENAQLIHHEGSDREDLGHSQNRRGFPSSPQLGERWTNSVEGTHGFHWRWNPRDTRGYTPSRNPPAGYTRHSGTQKRPPERYPRVAGTGTIDETNRESPNWDP</sequence>